<dbReference type="RefSeq" id="WP_073259715.1">
    <property type="nucleotide sequence ID" value="NZ_FRCS01000006.1"/>
</dbReference>
<accession>A0A1M7R4G2</accession>
<dbReference type="InterPro" id="IPR029058">
    <property type="entry name" value="AB_hydrolase_fold"/>
</dbReference>
<dbReference type="STRING" id="134849.SAMN05443668_106372"/>
<evidence type="ECO:0000313" key="2">
    <source>
        <dbReference type="EMBL" id="SHN39845.1"/>
    </source>
</evidence>
<dbReference type="InterPro" id="IPR000073">
    <property type="entry name" value="AB_hydrolase_1"/>
</dbReference>
<dbReference type="Pfam" id="PF12697">
    <property type="entry name" value="Abhydrolase_6"/>
    <property type="match status" value="1"/>
</dbReference>
<gene>
    <name evidence="2" type="ORF">SAMN05443668_106372</name>
</gene>
<dbReference type="Proteomes" id="UP000184440">
    <property type="component" value="Unassembled WGS sequence"/>
</dbReference>
<sequence length="301" mass="31457">MTTTQPADGEFALLAENAAEVGVPVGRVLPVRRVEAETPTGRVSALRWGVGPVRLVLLHGGGQNAHTWDSVLVALGVPALAVDLPGHGHSGWRQDKDYSPGTNAGTVAAALASWGVGLVPVVGMSLGGLTGIALTARYPGTATGLVVVDVTPSVLARTVGMTAQQRGTTALVAGPAEFDSLDAMVEAAAAGAPQRPRAALRRGVTHNARQLPSGRWAWRYDRQTASPEVYERLWDDLSRIDVPIALVPGGDSDFVGRADIAEFAGRQPGATVEMIPGAGHSVQSDRPRELAAFLHRFLRLG</sequence>
<dbReference type="EMBL" id="FRCS01000006">
    <property type="protein sequence ID" value="SHN39845.1"/>
    <property type="molecule type" value="Genomic_DNA"/>
</dbReference>
<reference evidence="2 3" key="1">
    <citation type="submission" date="2016-11" db="EMBL/GenBank/DDBJ databases">
        <authorList>
            <person name="Jaros S."/>
            <person name="Januszkiewicz K."/>
            <person name="Wedrychowicz H."/>
        </authorList>
    </citation>
    <scope>NUCLEOTIDE SEQUENCE [LARGE SCALE GENOMIC DNA]</scope>
    <source>
        <strain evidence="2 3">DSM 46144</strain>
    </source>
</reference>
<feature type="domain" description="AB hydrolase-1" evidence="1">
    <location>
        <begin position="55"/>
        <end position="292"/>
    </location>
</feature>
<organism evidence="2 3">
    <name type="scientific">Cryptosporangium aurantiacum</name>
    <dbReference type="NCBI Taxonomy" id="134849"/>
    <lineage>
        <taxon>Bacteria</taxon>
        <taxon>Bacillati</taxon>
        <taxon>Actinomycetota</taxon>
        <taxon>Actinomycetes</taxon>
        <taxon>Cryptosporangiales</taxon>
        <taxon>Cryptosporangiaceae</taxon>
        <taxon>Cryptosporangium</taxon>
    </lineage>
</organism>
<keyword evidence="3" id="KW-1185">Reference proteome</keyword>
<dbReference type="GO" id="GO:0003824">
    <property type="term" value="F:catalytic activity"/>
    <property type="evidence" value="ECO:0007669"/>
    <property type="project" value="UniProtKB-ARBA"/>
</dbReference>
<dbReference type="SUPFAM" id="SSF53474">
    <property type="entry name" value="alpha/beta-Hydrolases"/>
    <property type="match status" value="1"/>
</dbReference>
<dbReference type="Gene3D" id="3.40.50.1820">
    <property type="entry name" value="alpha/beta hydrolase"/>
    <property type="match status" value="1"/>
</dbReference>
<dbReference type="InterPro" id="IPR050228">
    <property type="entry name" value="Carboxylesterase_BioH"/>
</dbReference>
<dbReference type="AlphaFoldDB" id="A0A1M7R4G2"/>
<name>A0A1M7R4G2_9ACTN</name>
<dbReference type="OrthoDB" id="334507at2"/>
<evidence type="ECO:0000259" key="1">
    <source>
        <dbReference type="Pfam" id="PF12697"/>
    </source>
</evidence>
<dbReference type="PANTHER" id="PTHR43194">
    <property type="entry name" value="HYDROLASE ALPHA/BETA FOLD FAMILY"/>
    <property type="match status" value="1"/>
</dbReference>
<dbReference type="PANTHER" id="PTHR43194:SF2">
    <property type="entry name" value="PEROXISOMAL MEMBRANE PROTEIN LPX1"/>
    <property type="match status" value="1"/>
</dbReference>
<proteinExistence type="predicted"/>
<evidence type="ECO:0000313" key="3">
    <source>
        <dbReference type="Proteomes" id="UP000184440"/>
    </source>
</evidence>
<protein>
    <submittedName>
        <fullName evidence="2">Pimeloyl-ACP methyl ester carboxylesterase</fullName>
    </submittedName>
</protein>